<accession>A0A9P5VFV7</accession>
<dbReference type="EMBL" id="JAAAUY010001998">
    <property type="protein sequence ID" value="KAF9316431.1"/>
    <property type="molecule type" value="Genomic_DNA"/>
</dbReference>
<dbReference type="Proteomes" id="UP000696485">
    <property type="component" value="Unassembled WGS sequence"/>
</dbReference>
<proteinExistence type="predicted"/>
<keyword evidence="2" id="KW-1185">Reference proteome</keyword>
<evidence type="ECO:0000313" key="2">
    <source>
        <dbReference type="Proteomes" id="UP000696485"/>
    </source>
</evidence>
<gene>
    <name evidence="1" type="ORF">BG006_003525</name>
</gene>
<protein>
    <submittedName>
        <fullName evidence="1">Uncharacterized protein</fullName>
    </submittedName>
</protein>
<name>A0A9P5VFV7_9FUNG</name>
<evidence type="ECO:0000313" key="1">
    <source>
        <dbReference type="EMBL" id="KAF9316431.1"/>
    </source>
</evidence>
<comment type="caution">
    <text evidence="1">The sequence shown here is derived from an EMBL/GenBank/DDBJ whole genome shotgun (WGS) entry which is preliminary data.</text>
</comment>
<reference evidence="1" key="1">
    <citation type="journal article" date="2020" name="Fungal Divers.">
        <title>Resolving the Mortierellaceae phylogeny through synthesis of multi-gene phylogenetics and phylogenomics.</title>
        <authorList>
            <person name="Vandepol N."/>
            <person name="Liber J."/>
            <person name="Desiro A."/>
            <person name="Na H."/>
            <person name="Kennedy M."/>
            <person name="Barry K."/>
            <person name="Grigoriev I.V."/>
            <person name="Miller A.N."/>
            <person name="O'Donnell K."/>
            <person name="Stajich J.E."/>
            <person name="Bonito G."/>
        </authorList>
    </citation>
    <scope>NUCLEOTIDE SEQUENCE</scope>
    <source>
        <strain evidence="1">NVP1</strain>
    </source>
</reference>
<sequence>MKLWYEQDNRNYTGQSGSHITEPIVAQAKKFKYYPGKSLAGQGIDEWIDSFEKWCTSNIGNPYTPGLDHEILCLFASACETIPELSKEFDNFTEIAPPAPSMQRYGYNVLACCADWVVLQYTRNLNACFRSRVDAVINTGLSYDTHHQAHQNIYAIQLYMEQKGEQDRKNHNGNLLPNETPIPAPAPTLPTADSGTTVLERNSTGSRLEMEMMDLVTSMDDLHLTEMQQVGVFHMLLQRKNQARPAGAPAINLAHAADTQLIVPPPAAPSP</sequence>
<organism evidence="1 2">
    <name type="scientific">Podila minutissima</name>
    <dbReference type="NCBI Taxonomy" id="64525"/>
    <lineage>
        <taxon>Eukaryota</taxon>
        <taxon>Fungi</taxon>
        <taxon>Fungi incertae sedis</taxon>
        <taxon>Mucoromycota</taxon>
        <taxon>Mortierellomycotina</taxon>
        <taxon>Mortierellomycetes</taxon>
        <taxon>Mortierellales</taxon>
        <taxon>Mortierellaceae</taxon>
        <taxon>Podila</taxon>
    </lineage>
</organism>
<dbReference type="AlphaFoldDB" id="A0A9P5VFV7"/>